<proteinExistence type="predicted"/>
<organism evidence="6 7">
    <name type="scientific">Nitratireductor thuwali</name>
    <dbReference type="NCBI Taxonomy" id="2267699"/>
    <lineage>
        <taxon>Bacteria</taxon>
        <taxon>Pseudomonadati</taxon>
        <taxon>Pseudomonadota</taxon>
        <taxon>Alphaproteobacteria</taxon>
        <taxon>Hyphomicrobiales</taxon>
        <taxon>Phyllobacteriaceae</taxon>
        <taxon>Nitratireductor</taxon>
    </lineage>
</organism>
<evidence type="ECO:0000256" key="3">
    <source>
        <dbReference type="ARBA" id="ARBA00023004"/>
    </source>
</evidence>
<accession>A0ABY5MI48</accession>
<keyword evidence="6" id="KW-0575">Peroxidase</keyword>
<keyword evidence="1 4" id="KW-0349">Heme</keyword>
<gene>
    <name evidence="6" type="primary">ccpA_3</name>
    <name evidence="6" type="ORF">NTH_01538</name>
</gene>
<dbReference type="Gene3D" id="1.10.760.10">
    <property type="entry name" value="Cytochrome c-like domain"/>
    <property type="match status" value="1"/>
</dbReference>
<dbReference type="InterPro" id="IPR051395">
    <property type="entry name" value="Cytochrome_c_Peroxidase/MauG"/>
</dbReference>
<dbReference type="Proteomes" id="UP001342418">
    <property type="component" value="Chromosome"/>
</dbReference>
<evidence type="ECO:0000313" key="6">
    <source>
        <dbReference type="EMBL" id="UUP17087.1"/>
    </source>
</evidence>
<feature type="domain" description="Cytochrome c" evidence="5">
    <location>
        <begin position="87"/>
        <end position="233"/>
    </location>
</feature>
<evidence type="ECO:0000259" key="5">
    <source>
        <dbReference type="PROSITE" id="PS51007"/>
    </source>
</evidence>
<keyword evidence="6" id="KW-0560">Oxidoreductase</keyword>
<protein>
    <submittedName>
        <fullName evidence="6">Cytochrome c551 peroxidase</fullName>
        <ecNumber evidence="6">1.11.1.5</ecNumber>
    </submittedName>
</protein>
<name>A0ABY5MI48_9HYPH</name>
<dbReference type="InterPro" id="IPR009056">
    <property type="entry name" value="Cyt_c-like_dom"/>
</dbReference>
<dbReference type="PANTHER" id="PTHR30600">
    <property type="entry name" value="CYTOCHROME C PEROXIDASE-RELATED"/>
    <property type="match status" value="1"/>
</dbReference>
<dbReference type="EMBL" id="CP030941">
    <property type="protein sequence ID" value="UUP17087.1"/>
    <property type="molecule type" value="Genomic_DNA"/>
</dbReference>
<evidence type="ECO:0000256" key="4">
    <source>
        <dbReference type="PROSITE-ProRule" id="PRU00433"/>
    </source>
</evidence>
<dbReference type="EC" id="1.11.1.5" evidence="6"/>
<keyword evidence="7" id="KW-1185">Reference proteome</keyword>
<sequence>MLLNSSGNETLQSETVGSANDIFRELAQHLRNDAEIGPAVAKAHKVQQSELRFLDMAEALAGFIRHNFRLKPTRFHDFVFGSGQLTPDELAGGLIFYGKGRCGICHNGPYFSDFDFHAIPFPQAGFGKNGFGVDYGRYNVTLDVDDLYKFRTPPLFNVTKTAPYSHSGSLYYLSEAIKVHVDPLGDPRAIPADARQRADFYEVLKKWSHAPMAGVELSDGDIKQLIAFLGALEFESDEAVRELN</sequence>
<reference evidence="6 7" key="1">
    <citation type="submission" date="2018-07" db="EMBL/GenBank/DDBJ databases">
        <title>Genome sequence of Nitratireductor thuwali#1536.</title>
        <authorList>
            <person name="Michoud G."/>
            <person name="Merlino G."/>
            <person name="Sefrji F.O."/>
            <person name="Daffonchio D."/>
        </authorList>
    </citation>
    <scope>NUCLEOTIDE SEQUENCE [LARGE SCALE GENOMIC DNA]</scope>
    <source>
        <strain evidence="7">Nit1536</strain>
    </source>
</reference>
<evidence type="ECO:0000313" key="7">
    <source>
        <dbReference type="Proteomes" id="UP001342418"/>
    </source>
</evidence>
<dbReference type="SUPFAM" id="SSF46626">
    <property type="entry name" value="Cytochrome c"/>
    <property type="match status" value="1"/>
</dbReference>
<dbReference type="PROSITE" id="PS51007">
    <property type="entry name" value="CYTC"/>
    <property type="match status" value="1"/>
</dbReference>
<keyword evidence="2 4" id="KW-0479">Metal-binding</keyword>
<dbReference type="GO" id="GO:0004130">
    <property type="term" value="F:cytochrome-c peroxidase activity"/>
    <property type="evidence" value="ECO:0007669"/>
    <property type="project" value="UniProtKB-EC"/>
</dbReference>
<keyword evidence="3 4" id="KW-0408">Iron</keyword>
<dbReference type="RefSeq" id="WP_338529454.1">
    <property type="nucleotide sequence ID" value="NZ_CP030941.1"/>
</dbReference>
<evidence type="ECO:0000256" key="1">
    <source>
        <dbReference type="ARBA" id="ARBA00022617"/>
    </source>
</evidence>
<evidence type="ECO:0000256" key="2">
    <source>
        <dbReference type="ARBA" id="ARBA00022723"/>
    </source>
</evidence>
<dbReference type="InterPro" id="IPR036909">
    <property type="entry name" value="Cyt_c-like_dom_sf"/>
</dbReference>